<dbReference type="SUPFAM" id="SSF52833">
    <property type="entry name" value="Thioredoxin-like"/>
    <property type="match status" value="1"/>
</dbReference>
<organism evidence="9 10">
    <name type="scientific">Segniliparus rugosus (strain ATCC BAA-974 / DSM 45345 / CCUG 50838 / CIP 108380 / JCM 13579 / CDC 945)</name>
    <dbReference type="NCBI Taxonomy" id="679197"/>
    <lineage>
        <taxon>Bacteria</taxon>
        <taxon>Bacillati</taxon>
        <taxon>Actinomycetota</taxon>
        <taxon>Actinomycetes</taxon>
        <taxon>Mycobacteriales</taxon>
        <taxon>Segniliparaceae</taxon>
        <taxon>Segniliparus</taxon>
    </lineage>
</organism>
<evidence type="ECO:0000256" key="4">
    <source>
        <dbReference type="ARBA" id="ARBA00022729"/>
    </source>
</evidence>
<dbReference type="Proteomes" id="UP000004816">
    <property type="component" value="Unassembled WGS sequence"/>
</dbReference>
<dbReference type="PANTHER" id="PTHR42852">
    <property type="entry name" value="THIOL:DISULFIDE INTERCHANGE PROTEIN DSBE"/>
    <property type="match status" value="1"/>
</dbReference>
<evidence type="ECO:0000256" key="5">
    <source>
        <dbReference type="ARBA" id="ARBA00055273"/>
    </source>
</evidence>
<evidence type="ECO:0000256" key="7">
    <source>
        <dbReference type="SAM" id="SignalP"/>
    </source>
</evidence>
<accession>E5XSQ9</accession>
<dbReference type="PROSITE" id="PS51257">
    <property type="entry name" value="PROKAR_LIPOPROTEIN"/>
    <property type="match status" value="1"/>
</dbReference>
<evidence type="ECO:0000313" key="10">
    <source>
        <dbReference type="Proteomes" id="UP000004816"/>
    </source>
</evidence>
<gene>
    <name evidence="9" type="ORF">HMPREF9336_02531</name>
</gene>
<evidence type="ECO:0000256" key="1">
    <source>
        <dbReference type="ARBA" id="ARBA00004613"/>
    </source>
</evidence>
<sequence>MSINRFVALVPVLAAFASAGCSHADPAGGSNPAAASAAGHAAPAQLRFSAKTLDGADFSGETLAGKPAVLWFWAPWCPTCQREAAMVAKVAAAHPGVAFVGVGARDSLPALQDFVSKHSLTFTQLNDADSKVWAQFGITRQPAYAFVGPNGSVEVVKDSLSEEELNRRIAAIDRR</sequence>
<feature type="domain" description="Thioredoxin" evidence="8">
    <location>
        <begin position="36"/>
        <end position="174"/>
    </location>
</feature>
<evidence type="ECO:0000313" key="9">
    <source>
        <dbReference type="EMBL" id="EFV12586.1"/>
    </source>
</evidence>
<protein>
    <recommendedName>
        <fullName evidence="6">Soluble secreted antigen MPT53</fullName>
    </recommendedName>
</protein>
<dbReference type="PROSITE" id="PS00194">
    <property type="entry name" value="THIOREDOXIN_1"/>
    <property type="match status" value="1"/>
</dbReference>
<name>E5XSQ9_SEGRC</name>
<dbReference type="STRING" id="679197.HMPREF9336_02531"/>
<evidence type="ECO:0000256" key="6">
    <source>
        <dbReference type="ARBA" id="ARBA00067724"/>
    </source>
</evidence>
<keyword evidence="4 7" id="KW-0732">Signal</keyword>
<evidence type="ECO:0000256" key="2">
    <source>
        <dbReference type="ARBA" id="ARBA00008987"/>
    </source>
</evidence>
<dbReference type="InterPro" id="IPR050553">
    <property type="entry name" value="Thioredoxin_ResA/DsbE_sf"/>
</dbReference>
<feature type="signal peptide" evidence="7">
    <location>
        <begin position="1"/>
        <end position="24"/>
    </location>
</feature>
<dbReference type="InterPro" id="IPR013766">
    <property type="entry name" value="Thioredoxin_domain"/>
</dbReference>
<keyword evidence="10" id="KW-1185">Reference proteome</keyword>
<dbReference type="OrthoDB" id="9790194at2"/>
<evidence type="ECO:0000256" key="3">
    <source>
        <dbReference type="ARBA" id="ARBA00022525"/>
    </source>
</evidence>
<dbReference type="HOGENOM" id="CLU_042529_13_1_11"/>
<dbReference type="AlphaFoldDB" id="E5XSQ9"/>
<dbReference type="GO" id="GO:0016491">
    <property type="term" value="F:oxidoreductase activity"/>
    <property type="evidence" value="ECO:0007669"/>
    <property type="project" value="InterPro"/>
</dbReference>
<comment type="subcellular location">
    <subcellularLocation>
        <location evidence="1">Secreted</location>
    </subcellularLocation>
</comment>
<comment type="similarity">
    <text evidence="2">Belongs to the thioredoxin family.</text>
</comment>
<dbReference type="eggNOG" id="COG0526">
    <property type="taxonomic scope" value="Bacteria"/>
</dbReference>
<comment type="caution">
    <text evidence="9">The sequence shown here is derived from an EMBL/GenBank/DDBJ whole genome shotgun (WGS) entry which is preliminary data.</text>
</comment>
<keyword evidence="3" id="KW-0964">Secreted</keyword>
<feature type="chain" id="PRO_5003202933" description="Soluble secreted antigen MPT53" evidence="7">
    <location>
        <begin position="25"/>
        <end position="175"/>
    </location>
</feature>
<dbReference type="Gene3D" id="3.40.30.10">
    <property type="entry name" value="Glutaredoxin"/>
    <property type="match status" value="1"/>
</dbReference>
<dbReference type="InterPro" id="IPR000866">
    <property type="entry name" value="AhpC/TSA"/>
</dbReference>
<evidence type="ECO:0000259" key="8">
    <source>
        <dbReference type="PROSITE" id="PS51352"/>
    </source>
</evidence>
<dbReference type="GO" id="GO:0016209">
    <property type="term" value="F:antioxidant activity"/>
    <property type="evidence" value="ECO:0007669"/>
    <property type="project" value="InterPro"/>
</dbReference>
<dbReference type="PROSITE" id="PS51352">
    <property type="entry name" value="THIOREDOXIN_2"/>
    <property type="match status" value="1"/>
</dbReference>
<dbReference type="FunFam" id="3.40.30.10:FF:000238">
    <property type="entry name" value="Soluble secreted antigen Mpt53"/>
    <property type="match status" value="1"/>
</dbReference>
<dbReference type="RefSeq" id="WP_007470934.1">
    <property type="nucleotide sequence ID" value="NZ_KI391953.1"/>
</dbReference>
<dbReference type="GO" id="GO:0005576">
    <property type="term" value="C:extracellular region"/>
    <property type="evidence" value="ECO:0007669"/>
    <property type="project" value="UniProtKB-SubCell"/>
</dbReference>
<reference evidence="9 10" key="1">
    <citation type="journal article" date="2011" name="Stand. Genomic Sci.">
        <title>High quality draft genome sequence of Segniliparus rugosus CDC 945(T)= (ATCC BAA-974(T)).</title>
        <authorList>
            <person name="Earl A.M."/>
            <person name="Desjardins C.A."/>
            <person name="Fitzgerald M.G."/>
            <person name="Arachchi H.M."/>
            <person name="Zeng Q."/>
            <person name="Mehta T."/>
            <person name="Griggs A."/>
            <person name="Birren B.W."/>
            <person name="Toney N.C."/>
            <person name="Carr J."/>
            <person name="Posey J."/>
            <person name="Butler W.R."/>
        </authorList>
    </citation>
    <scope>NUCLEOTIDE SEQUENCE [LARGE SCALE GENOMIC DNA]</scope>
    <source>
        <strain evidence="10">ATCC BAA-974 / DSM 45345 / CCUG 50838 / CIP 108380 / JCM 13579 / CDC 945</strain>
    </source>
</reference>
<proteinExistence type="inferred from homology"/>
<dbReference type="Pfam" id="PF00578">
    <property type="entry name" value="AhpC-TSA"/>
    <property type="match status" value="1"/>
</dbReference>
<dbReference type="InterPro" id="IPR017937">
    <property type="entry name" value="Thioredoxin_CS"/>
</dbReference>
<comment type="function">
    <text evidence="5">Disulfide oxidoreductase that catalyzes the oxidation of reduced, unfolded secreted proteins to form disulfide bonds. Despite a weak homology to thioredoxin this cannot serve as a substrate for thioredoxin reductase.</text>
</comment>
<dbReference type="EMBL" id="ACZI02000002">
    <property type="protein sequence ID" value="EFV12586.1"/>
    <property type="molecule type" value="Genomic_DNA"/>
</dbReference>
<dbReference type="InterPro" id="IPR036249">
    <property type="entry name" value="Thioredoxin-like_sf"/>
</dbReference>
<dbReference type="PANTHER" id="PTHR42852:SF17">
    <property type="entry name" value="THIOREDOXIN-LIKE PROTEIN HI_1115"/>
    <property type="match status" value="1"/>
</dbReference>